<evidence type="ECO:0000256" key="1">
    <source>
        <dbReference type="SAM" id="MobiDB-lite"/>
    </source>
</evidence>
<feature type="compositionally biased region" description="Low complexity" evidence="1">
    <location>
        <begin position="168"/>
        <end position="192"/>
    </location>
</feature>
<feature type="compositionally biased region" description="Low complexity" evidence="1">
    <location>
        <begin position="138"/>
        <end position="153"/>
    </location>
</feature>
<dbReference type="Proteomes" id="UP001451303">
    <property type="component" value="Unassembled WGS sequence"/>
</dbReference>
<protein>
    <submittedName>
        <fullName evidence="2">Uncharacterized protein</fullName>
    </submittedName>
</protein>
<reference evidence="2 3" key="1">
    <citation type="submission" date="2023-09" db="EMBL/GenBank/DDBJ databases">
        <title>Multi-omics analysis of a traditional fermented food reveals byproduct-associated fungal strains for waste-to-food upcycling.</title>
        <authorList>
            <consortium name="Lawrence Berkeley National Laboratory"/>
            <person name="Rekdal V.M."/>
            <person name="Villalobos-Escobedo J.M."/>
            <person name="Rodriguez-Valeron N."/>
            <person name="Garcia M.O."/>
            <person name="Vasquez D.P."/>
            <person name="Damayanti I."/>
            <person name="Sorensen P.M."/>
            <person name="Baidoo E.E."/>
            <person name="De Carvalho A.C."/>
            <person name="Riley R."/>
            <person name="Lipzen A."/>
            <person name="He G."/>
            <person name="Yan M."/>
            <person name="Haridas S."/>
            <person name="Daum C."/>
            <person name="Yoshinaga Y."/>
            <person name="Ng V."/>
            <person name="Grigoriev I.V."/>
            <person name="Munk R."/>
            <person name="Nuraida L."/>
            <person name="Wijaya C.H."/>
            <person name="Morales P.-C."/>
            <person name="Keasling J.D."/>
        </authorList>
    </citation>
    <scope>NUCLEOTIDE SEQUENCE [LARGE SCALE GENOMIC DNA]</scope>
    <source>
        <strain evidence="2 3">FGSC 2613</strain>
    </source>
</reference>
<gene>
    <name evidence="2" type="ORF">QR685DRAFT_545125</name>
</gene>
<organism evidence="2 3">
    <name type="scientific">Neurospora intermedia</name>
    <dbReference type="NCBI Taxonomy" id="5142"/>
    <lineage>
        <taxon>Eukaryota</taxon>
        <taxon>Fungi</taxon>
        <taxon>Dikarya</taxon>
        <taxon>Ascomycota</taxon>
        <taxon>Pezizomycotina</taxon>
        <taxon>Sordariomycetes</taxon>
        <taxon>Sordariomycetidae</taxon>
        <taxon>Sordariales</taxon>
        <taxon>Sordariaceae</taxon>
        <taxon>Neurospora</taxon>
    </lineage>
</organism>
<feature type="compositionally biased region" description="Basic and acidic residues" evidence="1">
    <location>
        <begin position="363"/>
        <end position="375"/>
    </location>
</feature>
<feature type="region of interest" description="Disordered" evidence="1">
    <location>
        <begin position="239"/>
        <end position="395"/>
    </location>
</feature>
<evidence type="ECO:0000313" key="3">
    <source>
        <dbReference type="Proteomes" id="UP001451303"/>
    </source>
</evidence>
<comment type="caution">
    <text evidence="2">The sequence shown here is derived from an EMBL/GenBank/DDBJ whole genome shotgun (WGS) entry which is preliminary data.</text>
</comment>
<keyword evidence="3" id="KW-1185">Reference proteome</keyword>
<feature type="compositionally biased region" description="Polar residues" evidence="1">
    <location>
        <begin position="256"/>
        <end position="273"/>
    </location>
</feature>
<sequence length="395" mass="41659">MDNHHTSSAPPPKRSSTLSPPVKKALTLKEQRVLYAAKAKAAGKGDAEPAFRTVRVRVTSVTPKNTSRHATKPTSKAPKTTSAGYGPKVVMKENLCPSSKFAAKASTKPSPKSGSTISPPVIKKALTLKEQRAHYAAKQKVVTQTTRRVSSRTGPEPLKKRSVNRNDSTSPTISTASAPAPTSSVGSSTSPPVVKKALTLKQQMALYAARGKVTTPVLREVQSSVKVGTPSELAVRRYYSSSSTSSKASLSASISPKTVTDEASVSSRTTAKDSATSSSRGSSKTSKPPICPQSVVRKALAKFEREEEAEAALQNASTPVPKTSGGYTLKEQMKSAAAKRATSKKAGVENPAKTSSTSGKKRSRDEASLDNRMDDGSGCQTESSLSPGKKRAKWC</sequence>
<feature type="compositionally biased region" description="Low complexity" evidence="1">
    <location>
        <begin position="72"/>
        <end position="83"/>
    </location>
</feature>
<feature type="compositionally biased region" description="Polar residues" evidence="1">
    <location>
        <begin position="107"/>
        <end position="118"/>
    </location>
</feature>
<dbReference type="EMBL" id="JAVLET010000005">
    <property type="protein sequence ID" value="KAL0469613.1"/>
    <property type="molecule type" value="Genomic_DNA"/>
</dbReference>
<feature type="region of interest" description="Disordered" evidence="1">
    <location>
        <begin position="58"/>
        <end position="88"/>
    </location>
</feature>
<feature type="compositionally biased region" description="Low complexity" evidence="1">
    <location>
        <begin position="240"/>
        <end position="255"/>
    </location>
</feature>
<name>A0ABR3DAA3_NEUIN</name>
<accession>A0ABR3DAA3</accession>
<feature type="region of interest" description="Disordered" evidence="1">
    <location>
        <begin position="101"/>
        <end position="192"/>
    </location>
</feature>
<proteinExistence type="predicted"/>
<feature type="compositionally biased region" description="Low complexity" evidence="1">
    <location>
        <begin position="274"/>
        <end position="287"/>
    </location>
</feature>
<evidence type="ECO:0000313" key="2">
    <source>
        <dbReference type="EMBL" id="KAL0469613.1"/>
    </source>
</evidence>
<feature type="region of interest" description="Disordered" evidence="1">
    <location>
        <begin position="1"/>
        <end position="24"/>
    </location>
</feature>